<dbReference type="EMBL" id="JAFITR010000003">
    <property type="protein sequence ID" value="MBN4066509.1"/>
    <property type="molecule type" value="Genomic_DNA"/>
</dbReference>
<comment type="caution">
    <text evidence="1">The sequence shown here is derived from an EMBL/GenBank/DDBJ whole genome shotgun (WGS) entry which is preliminary data.</text>
</comment>
<proteinExistence type="predicted"/>
<keyword evidence="2" id="KW-1185">Reference proteome</keyword>
<name>A0ABS3ASN1_9BACT</name>
<evidence type="ECO:0000313" key="1">
    <source>
        <dbReference type="EMBL" id="MBN4066509.1"/>
    </source>
</evidence>
<organism evidence="1 2">
    <name type="scientific">Simkania negevensis</name>
    <dbReference type="NCBI Taxonomy" id="83561"/>
    <lineage>
        <taxon>Bacteria</taxon>
        <taxon>Pseudomonadati</taxon>
        <taxon>Chlamydiota</taxon>
        <taxon>Chlamydiia</taxon>
        <taxon>Parachlamydiales</taxon>
        <taxon>Simkaniaceae</taxon>
        <taxon>Simkania</taxon>
    </lineage>
</organism>
<evidence type="ECO:0000313" key="2">
    <source>
        <dbReference type="Proteomes" id="UP000722121"/>
    </source>
</evidence>
<accession>A0ABS3ASN1</accession>
<protein>
    <submittedName>
        <fullName evidence="1">Uncharacterized protein</fullName>
    </submittedName>
</protein>
<dbReference type="Proteomes" id="UP000722121">
    <property type="component" value="Unassembled WGS sequence"/>
</dbReference>
<sequence length="719" mass="83617">MKEDNYINILDAIETLSSIADYDITSDELDLYDEHSMNLEASNIRYRAIHWMREKNPDKTIATIRDLFRSILHYLEELYLEKGEVQGGEVYEEGIKNIMTLVGEATHKLDNKCSHLFKGISAVNIRQLKEYSQLRDFYLSKIASGGQEVVATYHTWEKKYEASISTEEKERVIIEDLEAVKRDLEYELFYLKKENGEPFYTKDLVRNIKLACDFNVGVFHGDDPLLQVKSWQDKSLQISAKQIIASVKHVTAAFYRDAMKHKEREVVSLLNKTMLALMLSANPRNLLRNFSAKSCYQYFLDFQCFLRETVSSREYQTLLAFPPTTPDRFSYCIIHLIHSLCRALYTHNHDKVEMMSVIEDLIAKGNELAEKKQQAFFPLWKRLSRDYDAIAEVLQHHPSGPLFKAMDLLNPREGKLFFDPTIQENTPHFLYALSYGQKSVSCLHIPSPTVQSIINKAEIIGEFKGFLRGYIQESFDKRHLFFNLQDRTSLREHARVQEIEELQTQAEFSSCLTVVTLAKNSDFYYQTSHFLSLDNFVTFKEQLIENLSSKECGFYYPKAVYDVLFPRFIEQIIDAVHALFFQKKKDLSRRERLDFIEIIYTLMQLKVMDFLSPESISFSCKDSIDVGGTASLQLYFFLHLINGRKIGKESLEKGYEMFYGKALIIRERSIIPEHFQRFVNYIKTIETAIRSHGKEDFSSLVYKELAPLFDNDVLSAVTG</sequence>
<gene>
    <name evidence="1" type="ORF">JYU14_00285</name>
</gene>
<reference evidence="1 2" key="1">
    <citation type="submission" date="2021-02" db="EMBL/GenBank/DDBJ databases">
        <title>Activity-based single-cell genomes from oceanic crustal fluid captures similar information to metagenomic and metatranscriptomic surveys with orders of magnitude less sampling.</title>
        <authorList>
            <person name="D'Angelo T.S."/>
            <person name="Orcutt B.N."/>
        </authorList>
    </citation>
    <scope>NUCLEOTIDE SEQUENCE [LARGE SCALE GENOMIC DNA]</scope>
    <source>
        <strain evidence="1">AH-315-G07</strain>
    </source>
</reference>